<dbReference type="AlphaFoldDB" id="A0A2I1D0B1"/>
<accession>A0A2I1D0B1</accession>
<reference evidence="2" key="1">
    <citation type="submission" date="2016-12" db="EMBL/GenBank/DDBJ databases">
        <title>The genomes of Aspergillus section Nigri reveals drivers in fungal speciation.</title>
        <authorList>
            <consortium name="DOE Joint Genome Institute"/>
            <person name="Vesth T.C."/>
            <person name="Nybo J."/>
            <person name="Theobald S."/>
            <person name="Brandl J."/>
            <person name="Frisvad J.C."/>
            <person name="Nielsen K.F."/>
            <person name="Lyhne E.K."/>
            <person name="Kogle M.E."/>
            <person name="Kuo A."/>
            <person name="Riley R."/>
            <person name="Clum A."/>
            <person name="Nolan M."/>
            <person name="Lipzen A."/>
            <person name="Salamov A."/>
            <person name="Henrissat B."/>
            <person name="Wiebenga A."/>
            <person name="De vries R.P."/>
            <person name="Grigoriev I.V."/>
            <person name="Mortensen U.H."/>
            <person name="Andersen M.R."/>
            <person name="Baker S.E."/>
        </authorList>
    </citation>
    <scope>NUCLEOTIDE SEQUENCE</scope>
    <source>
        <strain evidence="2">IBT 28561</strain>
    </source>
</reference>
<dbReference type="PANTHER" id="PTHR35340">
    <property type="entry name" value="PQQ ENZYME REPEAT PROTEIN-RELATED"/>
    <property type="match status" value="1"/>
</dbReference>
<organism evidence="2 3">
    <name type="scientific">Aspergillus campestris (strain IBT 28561)</name>
    <dbReference type="NCBI Taxonomy" id="1392248"/>
    <lineage>
        <taxon>Eukaryota</taxon>
        <taxon>Fungi</taxon>
        <taxon>Dikarya</taxon>
        <taxon>Ascomycota</taxon>
        <taxon>Pezizomycotina</taxon>
        <taxon>Eurotiomycetes</taxon>
        <taxon>Eurotiomycetidae</taxon>
        <taxon>Eurotiales</taxon>
        <taxon>Aspergillaceae</taxon>
        <taxon>Aspergillus</taxon>
        <taxon>Aspergillus subgen. Circumdati</taxon>
    </lineage>
</organism>
<gene>
    <name evidence="2" type="ORF">P168DRAFT_238188</name>
</gene>
<dbReference type="EMBL" id="MSFM01000008">
    <property type="protein sequence ID" value="PKY03315.1"/>
    <property type="molecule type" value="Genomic_DNA"/>
</dbReference>
<evidence type="ECO:0000256" key="1">
    <source>
        <dbReference type="SAM" id="SignalP"/>
    </source>
</evidence>
<keyword evidence="1" id="KW-0732">Signal</keyword>
<name>A0A2I1D0B1_ASPC2</name>
<keyword evidence="3" id="KW-1185">Reference proteome</keyword>
<dbReference type="InterPro" id="IPR053143">
    <property type="entry name" value="Arylsulfate_ST"/>
</dbReference>
<dbReference type="VEuPathDB" id="FungiDB:P168DRAFT_238188"/>
<dbReference type="InterPro" id="IPR039535">
    <property type="entry name" value="ASST-like"/>
</dbReference>
<evidence type="ECO:0000313" key="3">
    <source>
        <dbReference type="Proteomes" id="UP000234254"/>
    </source>
</evidence>
<proteinExistence type="predicted"/>
<dbReference type="OrthoDB" id="5377172at2759"/>
<evidence type="ECO:0000313" key="2">
    <source>
        <dbReference type="EMBL" id="PKY03315.1"/>
    </source>
</evidence>
<sequence length="501" mass="55574">MVRFSAASALLLAAGAAADTWPFATYDTGPWTPPQMKVHKSGTTEPGYIFVGPRGNQPNGTAALIYDEEGHLVYQGPTQVTANVKVQKVFNEDTLTFWAGDMTSWGYGFGTVHILDDTYREMYTVKLPDDPATGRFFATPDGNSRPSYIDLHESHITDRNTLLVTAYNTTQYDLTPVRGAPDGWMLDALFYEIDIATNEIVFAWSALEHIAELPLEESFQAIAPGFGTRNQPWDAYHINSVELMSDGYILSLRHYWSGLYVFNNGTIAWRLSGAHDDGDFEIDDAGLYQWQHDIRIFDETDEGFIMTLFNNVDTPSDPKTGPTTGLKFQVDLLNRKVTTLQVITNTHDEVFSVSQGSLQTLNRETGHIFMGYGSVATVKEFDGDGDEVFTASFGDPGLVASYRGYKCQWKATPFWPPAMAVVPTGPGVAEIYMSWNGATEYDNWAIYAVDGPEATTSRFVKSVKRAGYETRADVGSLRTRFMQVVARKGDIPLGTSPIVEF</sequence>
<feature type="chain" id="PRO_5014191970" description="ASST-domain-containing protein" evidence="1">
    <location>
        <begin position="19"/>
        <end position="501"/>
    </location>
</feature>
<comment type="caution">
    <text evidence="2">The sequence shown here is derived from an EMBL/GenBank/DDBJ whole genome shotgun (WGS) entry which is preliminary data.</text>
</comment>
<feature type="signal peptide" evidence="1">
    <location>
        <begin position="1"/>
        <end position="18"/>
    </location>
</feature>
<protein>
    <recommendedName>
        <fullName evidence="4">ASST-domain-containing protein</fullName>
    </recommendedName>
</protein>
<evidence type="ECO:0008006" key="4">
    <source>
        <dbReference type="Google" id="ProtNLM"/>
    </source>
</evidence>
<dbReference type="Pfam" id="PF14269">
    <property type="entry name" value="Arylsulfotran_2"/>
    <property type="match status" value="1"/>
</dbReference>
<dbReference type="RefSeq" id="XP_024691909.1">
    <property type="nucleotide sequence ID" value="XM_024833602.1"/>
</dbReference>
<dbReference type="PANTHER" id="PTHR35340:SF6">
    <property type="entry name" value="ASST-DOMAIN-CONTAINING PROTEIN"/>
    <property type="match status" value="1"/>
</dbReference>
<dbReference type="GeneID" id="36541126"/>
<dbReference type="Proteomes" id="UP000234254">
    <property type="component" value="Unassembled WGS sequence"/>
</dbReference>